<dbReference type="Pfam" id="PF06842">
    <property type="entry name" value="DUF1242"/>
    <property type="match status" value="1"/>
</dbReference>
<accession>A0ABR1YBA8</accession>
<keyword evidence="8 10" id="KW-0472">Membrane</keyword>
<comment type="caution">
    <text evidence="11">The sequence shown here is derived from an EMBL/GenBank/DDBJ whole genome shotgun (WGS) entry which is preliminary data.</text>
</comment>
<evidence type="ECO:0000256" key="5">
    <source>
        <dbReference type="ARBA" id="ARBA00022729"/>
    </source>
</evidence>
<sequence length="680" mass="76411">MHHFAGWPPGFSQQQFVYVQHGQANWDMMGYANRSYPSSVDSFENQVMQQNSAAFGRHVSTYDPRLYEYQQRFAQQYEWCFYGPSVPYPGGAHFDHYHPMPRQVHHGPYGTIQRGWSPVAEGTFSMHANRMMYSPMLQHGHQAGDPLPGPTRMRKGNQHGGSRQARAHNTGLPPPWALAPVSMKQQLGSGRKAEPPPRPGMICYLHKDIDSRVLKSQVRSKKDYGEILGHPVVILQLPASPGETYFAKVTTFGGKSAEEKCAGCDDKTTRRFQREYFPIAHGKNQEEGVYELQVKNGKKMGAKSWVNIGPKNILRIETRHLPPFRRTTKQGTEYELTPDSLQVLMSHFFNLASSSPTLGPSLSLRFGCCATQNATPTPQEKPQGKPLLRLRSDSTPGPEIQVKRTRSHKRDFAATQSPGVFDDAEERYWSRRGAIDRSKSSASPLNSPIEKPQRNHNSWLVPGRIAFLPQVRKGSILADQVLPKFQAQLAKHPVVVMSTPNSRGVVAIAILTSLGGQTVQEKYARMYAENPDRARMFGGDYLLIKHRSTPLHDNTPLLRLKDGKEMARRTYVSAAYGNFYVQAEDLAPYRENGFGKDSELFLDETSFKDLTALFNFQSLLLVILLLVCTSTYLHAVAPGLLDRNKDGVFGIFWKFARVGERLSPLHTDSAYEQASLFMGS</sequence>
<evidence type="ECO:0000256" key="1">
    <source>
        <dbReference type="ARBA" id="ARBA00002154"/>
    </source>
</evidence>
<evidence type="ECO:0000256" key="9">
    <source>
        <dbReference type="SAM" id="MobiDB-lite"/>
    </source>
</evidence>
<evidence type="ECO:0000256" key="2">
    <source>
        <dbReference type="ARBA" id="ARBA00004614"/>
    </source>
</evidence>
<dbReference type="EMBL" id="JBBWRZ010000012">
    <property type="protein sequence ID" value="KAK8224717.1"/>
    <property type="molecule type" value="Genomic_DNA"/>
</dbReference>
<evidence type="ECO:0000256" key="10">
    <source>
        <dbReference type="SAM" id="Phobius"/>
    </source>
</evidence>
<keyword evidence="12" id="KW-1185">Reference proteome</keyword>
<evidence type="ECO:0000256" key="3">
    <source>
        <dbReference type="ARBA" id="ARBA00008961"/>
    </source>
</evidence>
<evidence type="ECO:0000256" key="6">
    <source>
        <dbReference type="ARBA" id="ARBA00022989"/>
    </source>
</evidence>
<evidence type="ECO:0000256" key="7">
    <source>
        <dbReference type="ARBA" id="ARBA00023034"/>
    </source>
</evidence>
<keyword evidence="5" id="KW-0732">Signal</keyword>
<protein>
    <submittedName>
        <fullName evidence="11">Uncharacterized protein</fullName>
    </submittedName>
</protein>
<dbReference type="InterPro" id="IPR051523">
    <property type="entry name" value="KISH_domain"/>
</dbReference>
<feature type="region of interest" description="Disordered" evidence="9">
    <location>
        <begin position="435"/>
        <end position="455"/>
    </location>
</feature>
<reference evidence="11 12" key="1">
    <citation type="submission" date="2024-04" db="EMBL/GenBank/DDBJ databases">
        <title>Phyllosticta paracitricarpa is synonymous to the EU quarantine fungus P. citricarpa based on phylogenomic analyses.</title>
        <authorList>
            <consortium name="Lawrence Berkeley National Laboratory"/>
            <person name="Van Ingen-Buijs V.A."/>
            <person name="Van Westerhoven A.C."/>
            <person name="Haridas S."/>
            <person name="Skiadas P."/>
            <person name="Martin F."/>
            <person name="Groenewald J.Z."/>
            <person name="Crous P.W."/>
            <person name="Seidl M.F."/>
        </authorList>
    </citation>
    <scope>NUCLEOTIDE SEQUENCE [LARGE SCALE GENOMIC DNA]</scope>
    <source>
        <strain evidence="11 12">CBS 123374</strain>
    </source>
</reference>
<comment type="function">
    <text evidence="1">Involved in the early part of the secretory pathway.</text>
</comment>
<gene>
    <name evidence="11" type="ORF">HDK90DRAFT_514883</name>
</gene>
<evidence type="ECO:0000313" key="12">
    <source>
        <dbReference type="Proteomes" id="UP001492380"/>
    </source>
</evidence>
<evidence type="ECO:0000256" key="4">
    <source>
        <dbReference type="ARBA" id="ARBA00022692"/>
    </source>
</evidence>
<comment type="subcellular location">
    <subcellularLocation>
        <location evidence="2">Golgi apparatus membrane</location>
        <topology evidence="2">Single-pass type I membrane protein</topology>
    </subcellularLocation>
</comment>
<keyword evidence="7" id="KW-0333">Golgi apparatus</keyword>
<organism evidence="11 12">
    <name type="scientific">Phyllosticta capitalensis</name>
    <dbReference type="NCBI Taxonomy" id="121624"/>
    <lineage>
        <taxon>Eukaryota</taxon>
        <taxon>Fungi</taxon>
        <taxon>Dikarya</taxon>
        <taxon>Ascomycota</taxon>
        <taxon>Pezizomycotina</taxon>
        <taxon>Dothideomycetes</taxon>
        <taxon>Dothideomycetes incertae sedis</taxon>
        <taxon>Botryosphaeriales</taxon>
        <taxon>Phyllostictaceae</taxon>
        <taxon>Phyllosticta</taxon>
    </lineage>
</organism>
<comment type="similarity">
    <text evidence="3">Belongs to the KISH family.</text>
</comment>
<dbReference type="PANTHER" id="PTHR13229">
    <property type="entry name" value="PROTEIN KISH-A"/>
    <property type="match status" value="1"/>
</dbReference>
<keyword evidence="6 10" id="KW-1133">Transmembrane helix</keyword>
<evidence type="ECO:0000256" key="8">
    <source>
        <dbReference type="ARBA" id="ARBA00023136"/>
    </source>
</evidence>
<evidence type="ECO:0000313" key="11">
    <source>
        <dbReference type="EMBL" id="KAK8224717.1"/>
    </source>
</evidence>
<feature type="region of interest" description="Disordered" evidence="9">
    <location>
        <begin position="373"/>
        <end position="417"/>
    </location>
</feature>
<proteinExistence type="inferred from homology"/>
<name>A0ABR1YBA8_9PEZI</name>
<feature type="region of interest" description="Disordered" evidence="9">
    <location>
        <begin position="138"/>
        <end position="178"/>
    </location>
</feature>
<dbReference type="Proteomes" id="UP001492380">
    <property type="component" value="Unassembled WGS sequence"/>
</dbReference>
<feature type="transmembrane region" description="Helical" evidence="10">
    <location>
        <begin position="616"/>
        <end position="635"/>
    </location>
</feature>
<keyword evidence="4 10" id="KW-0812">Transmembrane</keyword>
<dbReference type="InterPro" id="IPR009653">
    <property type="entry name" value="Ksh1"/>
</dbReference>